<keyword evidence="1" id="KW-0732">Signal</keyword>
<feature type="chain" id="PRO_5012090929" description="Secreted protein" evidence="1">
    <location>
        <begin position="16"/>
        <end position="118"/>
    </location>
</feature>
<dbReference type="AlphaFoldDB" id="A0A0L7LQ27"/>
<dbReference type="Proteomes" id="UP000037510">
    <property type="component" value="Unassembled WGS sequence"/>
</dbReference>
<dbReference type="EMBL" id="JTDY01000415">
    <property type="protein sequence ID" value="KOB77291.1"/>
    <property type="molecule type" value="Genomic_DNA"/>
</dbReference>
<protein>
    <recommendedName>
        <fullName evidence="4">Secreted protein</fullName>
    </recommendedName>
</protein>
<evidence type="ECO:0000313" key="2">
    <source>
        <dbReference type="EMBL" id="KOB77291.1"/>
    </source>
</evidence>
<comment type="caution">
    <text evidence="2">The sequence shown here is derived from an EMBL/GenBank/DDBJ whole genome shotgun (WGS) entry which is preliminary data.</text>
</comment>
<sequence>MLNSGLVFILLGLEAIVVPMKKCRHADVLKAVNEEEMNTDCPTSCPSRDVMVCAACQHGVYRTFLSTCHMRMYGCHHTGESECTVAPRARVRMLSAPYIPAGGGARAGRGPRARAERR</sequence>
<reference evidence="2 3" key="1">
    <citation type="journal article" date="2015" name="Genome Biol. Evol.">
        <title>The genome of winter moth (Operophtera brumata) provides a genomic perspective on sexual dimorphism and phenology.</title>
        <authorList>
            <person name="Derks M.F."/>
            <person name="Smit S."/>
            <person name="Salis L."/>
            <person name="Schijlen E."/>
            <person name="Bossers A."/>
            <person name="Mateman C."/>
            <person name="Pijl A.S."/>
            <person name="de Ridder D."/>
            <person name="Groenen M.A."/>
            <person name="Visser M.E."/>
            <person name="Megens H.J."/>
        </authorList>
    </citation>
    <scope>NUCLEOTIDE SEQUENCE [LARGE SCALE GENOMIC DNA]</scope>
    <source>
        <strain evidence="2">WM2013NL</strain>
        <tissue evidence="2">Head and thorax</tissue>
    </source>
</reference>
<evidence type="ECO:0000313" key="3">
    <source>
        <dbReference type="Proteomes" id="UP000037510"/>
    </source>
</evidence>
<feature type="signal peptide" evidence="1">
    <location>
        <begin position="1"/>
        <end position="15"/>
    </location>
</feature>
<evidence type="ECO:0008006" key="4">
    <source>
        <dbReference type="Google" id="ProtNLM"/>
    </source>
</evidence>
<evidence type="ECO:0000256" key="1">
    <source>
        <dbReference type="SAM" id="SignalP"/>
    </source>
</evidence>
<name>A0A0L7LQ27_OPEBR</name>
<proteinExistence type="predicted"/>
<gene>
    <name evidence="2" type="ORF">OBRU01_04504</name>
</gene>
<keyword evidence="3" id="KW-1185">Reference proteome</keyword>
<dbReference type="Gene3D" id="3.30.60.30">
    <property type="match status" value="1"/>
</dbReference>
<organism evidence="2 3">
    <name type="scientific">Operophtera brumata</name>
    <name type="common">Winter moth</name>
    <name type="synonym">Phalaena brumata</name>
    <dbReference type="NCBI Taxonomy" id="104452"/>
    <lineage>
        <taxon>Eukaryota</taxon>
        <taxon>Metazoa</taxon>
        <taxon>Ecdysozoa</taxon>
        <taxon>Arthropoda</taxon>
        <taxon>Hexapoda</taxon>
        <taxon>Insecta</taxon>
        <taxon>Pterygota</taxon>
        <taxon>Neoptera</taxon>
        <taxon>Endopterygota</taxon>
        <taxon>Lepidoptera</taxon>
        <taxon>Glossata</taxon>
        <taxon>Ditrysia</taxon>
        <taxon>Geometroidea</taxon>
        <taxon>Geometridae</taxon>
        <taxon>Larentiinae</taxon>
        <taxon>Operophtera</taxon>
    </lineage>
</organism>
<accession>A0A0L7LQ27</accession>